<organism evidence="3 4">
    <name type="scientific">Mesorhizobium hungaricum</name>
    <dbReference type="NCBI Taxonomy" id="1566387"/>
    <lineage>
        <taxon>Bacteria</taxon>
        <taxon>Pseudomonadati</taxon>
        <taxon>Pseudomonadota</taxon>
        <taxon>Alphaproteobacteria</taxon>
        <taxon>Hyphomicrobiales</taxon>
        <taxon>Phyllobacteriaceae</taxon>
        <taxon>Mesorhizobium</taxon>
    </lineage>
</organism>
<dbReference type="AlphaFoldDB" id="A0A1C2DS73"/>
<dbReference type="RefSeq" id="WP_065997901.1">
    <property type="nucleotide sequence ID" value="NZ_MDEO01000032.1"/>
</dbReference>
<reference evidence="3 4" key="1">
    <citation type="submission" date="2016-08" db="EMBL/GenBank/DDBJ databases">
        <title>Whole genome sequence of Mesorhizobium sp. strain UASWS1009 isolated from industrial sewage.</title>
        <authorList>
            <person name="Crovadore J."/>
            <person name="Calmin G."/>
            <person name="Chablais R."/>
            <person name="Cochard B."/>
            <person name="Lefort F."/>
        </authorList>
    </citation>
    <scope>NUCLEOTIDE SEQUENCE [LARGE SCALE GENOMIC DNA]</scope>
    <source>
        <strain evidence="3 4">UASWS1009</strain>
    </source>
</reference>
<dbReference type="Proteomes" id="UP000094412">
    <property type="component" value="Unassembled WGS sequence"/>
</dbReference>
<gene>
    <name evidence="3" type="ORF">QV13_12795</name>
</gene>
<feature type="domain" description="Phage tail lysozyme" evidence="2">
    <location>
        <begin position="120"/>
        <end position="250"/>
    </location>
</feature>
<evidence type="ECO:0000259" key="2">
    <source>
        <dbReference type="Pfam" id="PF18013"/>
    </source>
</evidence>
<proteinExistence type="predicted"/>
<keyword evidence="4" id="KW-1185">Reference proteome</keyword>
<dbReference type="Gene3D" id="1.10.530.10">
    <property type="match status" value="1"/>
</dbReference>
<evidence type="ECO:0000313" key="3">
    <source>
        <dbReference type="EMBL" id="OCX17628.1"/>
    </source>
</evidence>
<feature type="region of interest" description="Disordered" evidence="1">
    <location>
        <begin position="757"/>
        <end position="788"/>
    </location>
</feature>
<dbReference type="STRING" id="1566387.QV13_12795"/>
<dbReference type="InterPro" id="IPR041219">
    <property type="entry name" value="Phage_lysozyme2"/>
</dbReference>
<protein>
    <recommendedName>
        <fullName evidence="2">Phage tail lysozyme domain-containing protein</fullName>
    </recommendedName>
</protein>
<evidence type="ECO:0000256" key="1">
    <source>
        <dbReference type="SAM" id="MobiDB-lite"/>
    </source>
</evidence>
<sequence>MALQDIANPFVWGAGGARKTPEQIARDREMAAALMGKGVDFSPIASPWQGLARVANAAVGAYGDYRTNQAEAANAETSRDIVARMLSGAGGQQFPAAPNGTNVPLAGDYADARVKTAFGDNAADIKQGLVDRGMSPQVADAFVMNFQDESGLNPGVNEQNPVVAGSRGGFGLAQWTGPRRRALEAYAAQRGAPVSDTGTQLDYLMSELQGPEAKAYQTIAAAPNTGSAAAAIVNQFLRPAEEHRAARERRYLATGGDPVQVASLDANIGVPFTGQPLSAEERAQKQAELQPTLSQIGQPYTPPKLPIDVAAALSGKGDRLTMANATPIAMQPGPLASGPAQSGFIDRMTDPASMTGGSPMPMQGAPASATQTATTAPETVVQALTGQDLSRVPVTAGGNAGVYQPGQSQGFNPAIIEALSSPYADDQTKRIAGMLLGQQMQQQQATAQAQAARNNWVFQQQYQEQANARDPLRQAQIEKARREAQYGQPLINAGGGAIYNPNSDRWLTSPTPAAAAKVGGSSVDLESLPQVGMTGDGVVDKSAQGEFLKQLPPSIASQVQGIADGRIDIRNVTSLRGGERQELAKLVSLYDPSWDMSQVGARAAAQRDYTSGEMAKLAGSTNLAIKHMGGMVAAGERLGNTWFTPWNTIKNIYGSNTDDPDIKSFNTYRLGVADELGKAFHGVGTVPESQVKAWQEAISSSSGPEQLKASVTSALEMLAARTETYNQRYRNVMGKDAPMFLDKTAVKVLQDLKIDPSHVDPRYAGSAPSSGGDGWNDAGNGVKIRVKQ</sequence>
<evidence type="ECO:0000313" key="4">
    <source>
        <dbReference type="Proteomes" id="UP000094412"/>
    </source>
</evidence>
<name>A0A1C2DS73_9HYPH</name>
<accession>A0A1C2DS73</accession>
<dbReference type="OrthoDB" id="6065087at2"/>
<dbReference type="EMBL" id="MDEO01000032">
    <property type="protein sequence ID" value="OCX17628.1"/>
    <property type="molecule type" value="Genomic_DNA"/>
</dbReference>
<dbReference type="Pfam" id="PF18013">
    <property type="entry name" value="Phage_lysozyme2"/>
    <property type="match status" value="1"/>
</dbReference>
<comment type="caution">
    <text evidence="3">The sequence shown here is derived from an EMBL/GenBank/DDBJ whole genome shotgun (WGS) entry which is preliminary data.</text>
</comment>